<feature type="transmembrane region" description="Helical" evidence="1">
    <location>
        <begin position="81"/>
        <end position="103"/>
    </location>
</feature>
<dbReference type="SMART" id="SM00530">
    <property type="entry name" value="HTH_XRE"/>
    <property type="match status" value="1"/>
</dbReference>
<evidence type="ECO:0000313" key="5">
    <source>
        <dbReference type="Proteomes" id="UP001259340"/>
    </source>
</evidence>
<dbReference type="EMBL" id="JAPMLE010000001">
    <property type="protein sequence ID" value="MDR8525528.1"/>
    <property type="molecule type" value="Genomic_DNA"/>
</dbReference>
<keyword evidence="1" id="KW-0812">Transmembrane</keyword>
<organism evidence="3 5">
    <name type="scientific">Shewanella fidelis</name>
    <dbReference type="NCBI Taxonomy" id="173509"/>
    <lineage>
        <taxon>Bacteria</taxon>
        <taxon>Pseudomonadati</taxon>
        <taxon>Pseudomonadota</taxon>
        <taxon>Gammaproteobacteria</taxon>
        <taxon>Alteromonadales</taxon>
        <taxon>Shewanellaceae</taxon>
        <taxon>Shewanella</taxon>
    </lineage>
</organism>
<name>A0AAW8NVL1_9GAMM</name>
<dbReference type="Proteomes" id="UP001271263">
    <property type="component" value="Unassembled WGS sequence"/>
</dbReference>
<dbReference type="Proteomes" id="UP001259340">
    <property type="component" value="Unassembled WGS sequence"/>
</dbReference>
<evidence type="ECO:0000313" key="3">
    <source>
        <dbReference type="EMBL" id="MDR8525528.1"/>
    </source>
</evidence>
<dbReference type="InterPro" id="IPR010982">
    <property type="entry name" value="Lambda_DNA-bd_dom_sf"/>
</dbReference>
<dbReference type="Pfam" id="PF01381">
    <property type="entry name" value="HTH_3"/>
    <property type="match status" value="1"/>
</dbReference>
<dbReference type="Gene3D" id="1.10.260.40">
    <property type="entry name" value="lambda repressor-like DNA-binding domains"/>
    <property type="match status" value="1"/>
</dbReference>
<gene>
    <name evidence="3" type="ORF">OS133_18090</name>
    <name evidence="4" type="ORF">OS134_16230</name>
</gene>
<accession>A0AAW8NVL1</accession>
<sequence length="106" mass="11634">MEVNPVAIKALRQEKGWTQQHLADACAISLRTVQRVEKQGSASNDTLLGLCAVFGVEQKRLLILPEPTDPQIQATSPYQHWILLLCTTFIGGCIGALIMYLVLQSA</sequence>
<dbReference type="RefSeq" id="WP_028769344.1">
    <property type="nucleotide sequence ID" value="NZ_JAPMLA010000004.1"/>
</dbReference>
<keyword evidence="1" id="KW-0472">Membrane</keyword>
<evidence type="ECO:0000313" key="4">
    <source>
        <dbReference type="EMBL" id="MDW4825618.1"/>
    </source>
</evidence>
<reference evidence="4 6" key="1">
    <citation type="journal article" date="2022" name="bioRxiv">
        <title>Prophages regulate Shewanella fidelis 3313 motility and biofilm formation: implications for gut colonization dynamics in Ciona robusta.</title>
        <authorList>
            <person name="Natarajan O."/>
            <person name="Gibboney S.L."/>
            <person name="Young M.N."/>
            <person name="Lim S.J."/>
            <person name="Pluta N."/>
            <person name="Atkinson C.G."/>
            <person name="Leigh B.A."/>
            <person name="Liberti A."/>
            <person name="Kees E.D."/>
            <person name="Breitbart M."/>
            <person name="Gralnick J.A."/>
            <person name="Dishaw L.J."/>
        </authorList>
    </citation>
    <scope>NUCLEOTIDE SEQUENCE [LARGE SCALE GENOMIC DNA]</scope>
    <source>
        <strain evidence="4 6">JG4066</strain>
    </source>
</reference>
<dbReference type="EMBL" id="JAPMLD010000008">
    <property type="protein sequence ID" value="MDW4825618.1"/>
    <property type="molecule type" value="Genomic_DNA"/>
</dbReference>
<dbReference type="PROSITE" id="PS50943">
    <property type="entry name" value="HTH_CROC1"/>
    <property type="match status" value="1"/>
</dbReference>
<keyword evidence="6" id="KW-1185">Reference proteome</keyword>
<keyword evidence="1" id="KW-1133">Transmembrane helix</keyword>
<dbReference type="SUPFAM" id="SSF47413">
    <property type="entry name" value="lambda repressor-like DNA-binding domains"/>
    <property type="match status" value="1"/>
</dbReference>
<dbReference type="CDD" id="cd00093">
    <property type="entry name" value="HTH_XRE"/>
    <property type="match status" value="1"/>
</dbReference>
<feature type="domain" description="HTH cro/C1-type" evidence="2">
    <location>
        <begin position="8"/>
        <end position="61"/>
    </location>
</feature>
<comment type="caution">
    <text evidence="3">The sequence shown here is derived from an EMBL/GenBank/DDBJ whole genome shotgun (WGS) entry which is preliminary data.</text>
</comment>
<evidence type="ECO:0000313" key="6">
    <source>
        <dbReference type="Proteomes" id="UP001271263"/>
    </source>
</evidence>
<proteinExistence type="predicted"/>
<protein>
    <submittedName>
        <fullName evidence="3">Helix-turn-helix transcriptional regulator</fullName>
    </submittedName>
</protein>
<evidence type="ECO:0000256" key="1">
    <source>
        <dbReference type="SAM" id="Phobius"/>
    </source>
</evidence>
<evidence type="ECO:0000259" key="2">
    <source>
        <dbReference type="PROSITE" id="PS50943"/>
    </source>
</evidence>
<dbReference type="AlphaFoldDB" id="A0AAW8NVL1"/>
<reference evidence="3" key="2">
    <citation type="submission" date="2022-11" db="EMBL/GenBank/DDBJ databases">
        <title>Prophages regulate Shewanella fidelis motility and biofilm formation: implications for gut colonization dynamics in Ciona robusta.</title>
        <authorList>
            <person name="Natarajan O."/>
            <person name="Gibboney S.L."/>
            <person name="Young M.N."/>
            <person name="Lim S.J."/>
            <person name="Pluta N."/>
            <person name="Atkinson C.G.F."/>
            <person name="Leigh B.A."/>
            <person name="Liberti A."/>
            <person name="Kees E."/>
            <person name="Breitbart M."/>
            <person name="Gralnick J."/>
            <person name="Dishaw L.J."/>
        </authorList>
    </citation>
    <scope>NUCLEOTIDE SEQUENCE</scope>
    <source>
        <strain evidence="3">3313</strain>
    </source>
</reference>
<dbReference type="InterPro" id="IPR001387">
    <property type="entry name" value="Cro/C1-type_HTH"/>
</dbReference>
<dbReference type="GO" id="GO:0003677">
    <property type="term" value="F:DNA binding"/>
    <property type="evidence" value="ECO:0007669"/>
    <property type="project" value="InterPro"/>
</dbReference>